<dbReference type="InterPro" id="IPR036249">
    <property type="entry name" value="Thioredoxin-like_sf"/>
</dbReference>
<accession>A0A9P6L4F3</accession>
<protein>
    <recommendedName>
        <fullName evidence="1">Thioredoxin-like fold domain-containing protein</fullName>
    </recommendedName>
</protein>
<evidence type="ECO:0000259" key="1">
    <source>
        <dbReference type="Pfam" id="PF13462"/>
    </source>
</evidence>
<dbReference type="AlphaFoldDB" id="A0A9P6L4F3"/>
<dbReference type="Pfam" id="PF13462">
    <property type="entry name" value="Thioredoxin_4"/>
    <property type="match status" value="1"/>
</dbReference>
<organism evidence="2 3">
    <name type="scientific">Thelephora terrestris</name>
    <dbReference type="NCBI Taxonomy" id="56493"/>
    <lineage>
        <taxon>Eukaryota</taxon>
        <taxon>Fungi</taxon>
        <taxon>Dikarya</taxon>
        <taxon>Basidiomycota</taxon>
        <taxon>Agaricomycotina</taxon>
        <taxon>Agaricomycetes</taxon>
        <taxon>Thelephorales</taxon>
        <taxon>Thelephoraceae</taxon>
        <taxon>Thelephora</taxon>
    </lineage>
</organism>
<dbReference type="PANTHER" id="PTHR33875">
    <property type="entry name" value="OS09G0542200 PROTEIN"/>
    <property type="match status" value="1"/>
</dbReference>
<name>A0A9P6L4F3_9AGAM</name>
<evidence type="ECO:0000313" key="2">
    <source>
        <dbReference type="EMBL" id="KAF9782251.1"/>
    </source>
</evidence>
<dbReference type="Proteomes" id="UP000736335">
    <property type="component" value="Unassembled WGS sequence"/>
</dbReference>
<sequence>MALQPTLRPFILGNPAAPHTLDIFLDYVCPFSRKMSNNLNLTVKPLIERGGKYDGKVKAIIRQQVQPWHSSSTLVHEIALAVARVSPEKFWEFHLALMNGQEDFYDIPSSNRTPTLTRAKLIELALPIVGEDKREALAELISHKSTPNGGTAVTDELKYTIKFSRQNSIHVSPTVLWDGLVASEISSSWGEKEWTTFLESKVLV</sequence>
<dbReference type="OrthoDB" id="37297at2759"/>
<keyword evidence="3" id="KW-1185">Reference proteome</keyword>
<dbReference type="InterPro" id="IPR012336">
    <property type="entry name" value="Thioredoxin-like_fold"/>
</dbReference>
<gene>
    <name evidence="2" type="ORF">BJ322DRAFT_1075064</name>
</gene>
<feature type="domain" description="Thioredoxin-like fold" evidence="1">
    <location>
        <begin position="10"/>
        <end position="107"/>
    </location>
</feature>
<comment type="caution">
    <text evidence="2">The sequence shown here is derived from an EMBL/GenBank/DDBJ whole genome shotgun (WGS) entry which is preliminary data.</text>
</comment>
<dbReference type="Gene3D" id="3.40.30.10">
    <property type="entry name" value="Glutaredoxin"/>
    <property type="match status" value="1"/>
</dbReference>
<dbReference type="EMBL" id="WIUZ02000012">
    <property type="protein sequence ID" value="KAF9782251.1"/>
    <property type="molecule type" value="Genomic_DNA"/>
</dbReference>
<dbReference type="SUPFAM" id="SSF52833">
    <property type="entry name" value="Thioredoxin-like"/>
    <property type="match status" value="1"/>
</dbReference>
<reference evidence="2" key="1">
    <citation type="journal article" date="2020" name="Nat. Commun.">
        <title>Large-scale genome sequencing of mycorrhizal fungi provides insights into the early evolution of symbiotic traits.</title>
        <authorList>
            <person name="Miyauchi S."/>
            <person name="Kiss E."/>
            <person name="Kuo A."/>
            <person name="Drula E."/>
            <person name="Kohler A."/>
            <person name="Sanchez-Garcia M."/>
            <person name="Morin E."/>
            <person name="Andreopoulos B."/>
            <person name="Barry K.W."/>
            <person name="Bonito G."/>
            <person name="Buee M."/>
            <person name="Carver A."/>
            <person name="Chen C."/>
            <person name="Cichocki N."/>
            <person name="Clum A."/>
            <person name="Culley D."/>
            <person name="Crous P.W."/>
            <person name="Fauchery L."/>
            <person name="Girlanda M."/>
            <person name="Hayes R.D."/>
            <person name="Keri Z."/>
            <person name="LaButti K."/>
            <person name="Lipzen A."/>
            <person name="Lombard V."/>
            <person name="Magnuson J."/>
            <person name="Maillard F."/>
            <person name="Murat C."/>
            <person name="Nolan M."/>
            <person name="Ohm R.A."/>
            <person name="Pangilinan J."/>
            <person name="Pereira M.F."/>
            <person name="Perotto S."/>
            <person name="Peter M."/>
            <person name="Pfister S."/>
            <person name="Riley R."/>
            <person name="Sitrit Y."/>
            <person name="Stielow J.B."/>
            <person name="Szollosi G."/>
            <person name="Zifcakova L."/>
            <person name="Stursova M."/>
            <person name="Spatafora J.W."/>
            <person name="Tedersoo L."/>
            <person name="Vaario L.M."/>
            <person name="Yamada A."/>
            <person name="Yan M."/>
            <person name="Wang P."/>
            <person name="Xu J."/>
            <person name="Bruns T."/>
            <person name="Baldrian P."/>
            <person name="Vilgalys R."/>
            <person name="Dunand C."/>
            <person name="Henrissat B."/>
            <person name="Grigoriev I.V."/>
            <person name="Hibbett D."/>
            <person name="Nagy L.G."/>
            <person name="Martin F.M."/>
        </authorList>
    </citation>
    <scope>NUCLEOTIDE SEQUENCE</scope>
    <source>
        <strain evidence="2">UH-Tt-Lm1</strain>
    </source>
</reference>
<dbReference type="PANTHER" id="PTHR33875:SF2">
    <property type="entry name" value="ACR183CP"/>
    <property type="match status" value="1"/>
</dbReference>
<evidence type="ECO:0000313" key="3">
    <source>
        <dbReference type="Proteomes" id="UP000736335"/>
    </source>
</evidence>
<proteinExistence type="predicted"/>
<reference evidence="2" key="2">
    <citation type="submission" date="2020-11" db="EMBL/GenBank/DDBJ databases">
        <authorList>
            <consortium name="DOE Joint Genome Institute"/>
            <person name="Kuo A."/>
            <person name="Miyauchi S."/>
            <person name="Kiss E."/>
            <person name="Drula E."/>
            <person name="Kohler A."/>
            <person name="Sanchez-Garcia M."/>
            <person name="Andreopoulos B."/>
            <person name="Barry K.W."/>
            <person name="Bonito G."/>
            <person name="Buee M."/>
            <person name="Carver A."/>
            <person name="Chen C."/>
            <person name="Cichocki N."/>
            <person name="Clum A."/>
            <person name="Culley D."/>
            <person name="Crous P.W."/>
            <person name="Fauchery L."/>
            <person name="Girlanda M."/>
            <person name="Hayes R."/>
            <person name="Keri Z."/>
            <person name="Labutti K."/>
            <person name="Lipzen A."/>
            <person name="Lombard V."/>
            <person name="Magnuson J."/>
            <person name="Maillard F."/>
            <person name="Morin E."/>
            <person name="Murat C."/>
            <person name="Nolan M."/>
            <person name="Ohm R."/>
            <person name="Pangilinan J."/>
            <person name="Pereira M."/>
            <person name="Perotto S."/>
            <person name="Peter M."/>
            <person name="Riley R."/>
            <person name="Sitrit Y."/>
            <person name="Stielow B."/>
            <person name="Szollosi G."/>
            <person name="Zifcakova L."/>
            <person name="Stursova M."/>
            <person name="Spatafora J.W."/>
            <person name="Tedersoo L."/>
            <person name="Vaario L.-M."/>
            <person name="Yamada A."/>
            <person name="Yan M."/>
            <person name="Wang P."/>
            <person name="Xu J."/>
            <person name="Bruns T."/>
            <person name="Baldrian P."/>
            <person name="Vilgalys R."/>
            <person name="Henrissat B."/>
            <person name="Grigoriev I.V."/>
            <person name="Hibbett D."/>
            <person name="Nagy L.G."/>
            <person name="Martin F.M."/>
        </authorList>
    </citation>
    <scope>NUCLEOTIDE SEQUENCE</scope>
    <source>
        <strain evidence="2">UH-Tt-Lm1</strain>
    </source>
</reference>